<evidence type="ECO:0000313" key="2">
    <source>
        <dbReference type="Proteomes" id="UP000825388"/>
    </source>
</evidence>
<protein>
    <submittedName>
        <fullName evidence="1">Uncharacterized protein</fullName>
    </submittedName>
</protein>
<dbReference type="Proteomes" id="UP000825388">
    <property type="component" value="Unassembled WGS sequence"/>
</dbReference>
<comment type="caution">
    <text evidence="1">The sequence shown here is derived from an EMBL/GenBank/DDBJ whole genome shotgun (WGS) entry which is preliminary data.</text>
</comment>
<proteinExistence type="predicted"/>
<reference evidence="1" key="1">
    <citation type="submission" date="2015-12" db="EMBL/GenBank/DDBJ databases">
        <authorList>
            <person name="Bansal K."/>
            <person name="Midha S."/>
            <person name="Patil P.B."/>
        </authorList>
    </citation>
    <scope>NUCLEOTIDE SEQUENCE</scope>
    <source>
        <strain evidence="1">LMG867</strain>
    </source>
</reference>
<accession>A0AAW4RFA3</accession>
<evidence type="ECO:0000313" key="1">
    <source>
        <dbReference type="EMBL" id="MBZ3922882.1"/>
    </source>
</evidence>
<sequence length="97" mass="10419">MSPAMASTRSTARFRLGRGVRLQLTVVGETVLAAVCPAIADTDNGNYSLTRCDRDQISNVPSHCMVFGNTAIPVDDDTRSAITTWLLAHDIAVREVG</sequence>
<organism evidence="1 2">
    <name type="scientific">Xanthomonas citri pv. sesbaniae</name>
    <dbReference type="NCBI Taxonomy" id="473425"/>
    <lineage>
        <taxon>Bacteria</taxon>
        <taxon>Pseudomonadati</taxon>
        <taxon>Pseudomonadota</taxon>
        <taxon>Gammaproteobacteria</taxon>
        <taxon>Lysobacterales</taxon>
        <taxon>Lysobacteraceae</taxon>
        <taxon>Xanthomonas</taxon>
    </lineage>
</organism>
<name>A0AAW4RFA3_XANCI</name>
<dbReference type="AlphaFoldDB" id="A0AAW4RFA3"/>
<dbReference type="EMBL" id="LOKL01000002">
    <property type="protein sequence ID" value="MBZ3922882.1"/>
    <property type="molecule type" value="Genomic_DNA"/>
</dbReference>
<dbReference type="RefSeq" id="WP_089112171.1">
    <property type="nucleotide sequence ID" value="NZ_LOKL01000002.1"/>
</dbReference>
<gene>
    <name evidence="1" type="ORF">Xseb_04155</name>
</gene>